<dbReference type="RefSeq" id="YP_009032740.1">
    <property type="nucleotide sequence ID" value="NC_024154.1"/>
</dbReference>
<evidence type="ECO:0000313" key="1">
    <source>
        <dbReference type="EMBL" id="AGL12006.1"/>
    </source>
</evidence>
<dbReference type="AlphaFoldDB" id="A0A023HHR8"/>
<evidence type="ECO:0008006" key="2">
    <source>
        <dbReference type="Google" id="ProtNLM"/>
    </source>
</evidence>
<keyword evidence="1" id="KW-0934">Plastid</keyword>
<accession>A0A023HHR8</accession>
<reference evidence="1" key="1">
    <citation type="journal article" date="2014" name="Phycologia">
        <title>Characterization of Euglenaformis gen. nov. and the chloroplast genome of Euglenaformis [Euglena] proxima (Euglenophyta).</title>
        <authorList>
            <person name="Bennett M.S."/>
            <person name="Wiegert K.E."/>
            <person name="Triemer R.E."/>
        </authorList>
    </citation>
    <scope>NUCLEOTIDE SEQUENCE</scope>
    <source>
        <strain evidence="1">SAG 1224-11a</strain>
    </source>
</reference>
<geneLocation type="chloroplast" evidence="1"/>
<dbReference type="EMBL" id="KC684276">
    <property type="protein sequence ID" value="AGL12006.1"/>
    <property type="molecule type" value="Genomic_DNA"/>
</dbReference>
<dbReference type="GeneID" id="19590109"/>
<name>A0A023HHR8_9EUGL</name>
<sequence>MKSSFITSSFFYLLKNKHSHSFFMELSTIHDRFYQSLWELFIVPILEVSFDRFSYAFRPFRNTRDVFFKIKNFYSLNYYRISWILKMRLLCFFSTFNKIWLLKNLLIEKSVLRAWFKKASYFSSDQAFRKNILSILANFTVSGLV</sequence>
<proteinExistence type="predicted"/>
<keyword evidence="1" id="KW-0150">Chloroplast</keyword>
<organism evidence="1">
    <name type="scientific">Euglenaformis proxima</name>
    <dbReference type="NCBI Taxonomy" id="299110"/>
    <lineage>
        <taxon>Eukaryota</taxon>
        <taxon>Discoba</taxon>
        <taxon>Euglenozoa</taxon>
        <taxon>Euglenida</taxon>
        <taxon>Spirocuta</taxon>
        <taxon>Euglenophyceae</taxon>
        <taxon>Euglenales</taxon>
        <taxon>Euglenaceae</taxon>
        <taxon>Euglenaformis</taxon>
    </lineage>
</organism>
<protein>
    <recommendedName>
        <fullName evidence="2">Maturase K</fullName>
    </recommendedName>
</protein>